<gene>
    <name evidence="12" type="ORF">MBM_03844</name>
</gene>
<protein>
    <recommendedName>
        <fullName evidence="10">Pectate lyase</fullName>
        <ecNumber evidence="10">4.2.2.2</ecNumber>
    </recommendedName>
</protein>
<accession>K1WZJ4</accession>
<comment type="similarity">
    <text evidence="4 10">Belongs to the polysaccharide lyase 3 family.</text>
</comment>
<dbReference type="InParanoid" id="K1WZJ4"/>
<keyword evidence="5 10" id="KW-0964">Secreted</keyword>
<dbReference type="InterPro" id="IPR012334">
    <property type="entry name" value="Pectin_lyas_fold"/>
</dbReference>
<evidence type="ECO:0000256" key="1">
    <source>
        <dbReference type="ARBA" id="ARBA00000695"/>
    </source>
</evidence>
<proteinExistence type="inferred from homology"/>
<dbReference type="eggNOG" id="ENOG502RYEI">
    <property type="taxonomic scope" value="Eukaryota"/>
</dbReference>
<evidence type="ECO:0000256" key="2">
    <source>
        <dbReference type="ARBA" id="ARBA00001913"/>
    </source>
</evidence>
<dbReference type="GO" id="GO:0005576">
    <property type="term" value="C:extracellular region"/>
    <property type="evidence" value="ECO:0007669"/>
    <property type="project" value="UniProtKB-SubCell"/>
</dbReference>
<dbReference type="STRING" id="1072389.K1WZJ4"/>
<keyword evidence="13" id="KW-1185">Reference proteome</keyword>
<dbReference type="InterPro" id="IPR011050">
    <property type="entry name" value="Pectin_lyase_fold/virulence"/>
</dbReference>
<dbReference type="Gene3D" id="2.160.20.10">
    <property type="entry name" value="Single-stranded right-handed beta-helix, Pectin lyase-like"/>
    <property type="match status" value="1"/>
</dbReference>
<comment type="subcellular location">
    <subcellularLocation>
        <location evidence="3 10">Secreted</location>
    </subcellularLocation>
</comment>
<dbReference type="HOGENOM" id="CLU_044863_3_1_1"/>
<comment type="catalytic activity">
    <reaction evidence="1 10">
        <text>Eliminative cleavage of (1-&gt;4)-alpha-D-galacturonan to give oligosaccharides with 4-deoxy-alpha-D-galact-4-enuronosyl groups at their non-reducing ends.</text>
        <dbReference type="EC" id="4.2.2.2"/>
    </reaction>
</comment>
<dbReference type="SUPFAM" id="SSF51126">
    <property type="entry name" value="Pectin lyase-like"/>
    <property type="match status" value="1"/>
</dbReference>
<dbReference type="KEGG" id="mbe:MBM_03844"/>
<evidence type="ECO:0000256" key="5">
    <source>
        <dbReference type="ARBA" id="ARBA00022525"/>
    </source>
</evidence>
<feature type="chain" id="PRO_5012452306" description="Pectate lyase" evidence="11">
    <location>
        <begin position="16"/>
        <end position="247"/>
    </location>
</feature>
<evidence type="ECO:0000256" key="3">
    <source>
        <dbReference type="ARBA" id="ARBA00004613"/>
    </source>
</evidence>
<dbReference type="Pfam" id="PF03211">
    <property type="entry name" value="Pectate_lyase"/>
    <property type="match status" value="1"/>
</dbReference>
<evidence type="ECO:0000313" key="13">
    <source>
        <dbReference type="Proteomes" id="UP000006753"/>
    </source>
</evidence>
<evidence type="ECO:0000256" key="4">
    <source>
        <dbReference type="ARBA" id="ARBA00006463"/>
    </source>
</evidence>
<evidence type="ECO:0000256" key="7">
    <source>
        <dbReference type="ARBA" id="ARBA00022837"/>
    </source>
</evidence>
<evidence type="ECO:0000256" key="9">
    <source>
        <dbReference type="ARBA" id="ARBA00025679"/>
    </source>
</evidence>
<dbReference type="GO" id="GO:0030570">
    <property type="term" value="F:pectate lyase activity"/>
    <property type="evidence" value="ECO:0007669"/>
    <property type="project" value="UniProtKB-UniRule"/>
</dbReference>
<evidence type="ECO:0000256" key="6">
    <source>
        <dbReference type="ARBA" id="ARBA00022729"/>
    </source>
</evidence>
<organism evidence="12 13">
    <name type="scientific">Marssonina brunnea f. sp. multigermtubi (strain MB_m1)</name>
    <name type="common">Marssonina leaf spot fungus</name>
    <dbReference type="NCBI Taxonomy" id="1072389"/>
    <lineage>
        <taxon>Eukaryota</taxon>
        <taxon>Fungi</taxon>
        <taxon>Dikarya</taxon>
        <taxon>Ascomycota</taxon>
        <taxon>Pezizomycotina</taxon>
        <taxon>Leotiomycetes</taxon>
        <taxon>Helotiales</taxon>
        <taxon>Drepanopezizaceae</taxon>
        <taxon>Drepanopeziza</taxon>
    </lineage>
</organism>
<keyword evidence="6 11" id="KW-0732">Signal</keyword>
<dbReference type="PANTHER" id="PTHR33407">
    <property type="entry name" value="PECTATE LYASE F-RELATED"/>
    <property type="match status" value="1"/>
</dbReference>
<dbReference type="AlphaFoldDB" id="K1WZJ4"/>
<dbReference type="InterPro" id="IPR004898">
    <property type="entry name" value="Pectate_lyase_PlyH/PlyE-like"/>
</dbReference>
<evidence type="ECO:0000256" key="10">
    <source>
        <dbReference type="RuleBase" id="RU367009"/>
    </source>
</evidence>
<dbReference type="GeneID" id="18759779"/>
<evidence type="ECO:0000313" key="12">
    <source>
        <dbReference type="EMBL" id="EKD18072.1"/>
    </source>
</evidence>
<dbReference type="GO" id="GO:0045490">
    <property type="term" value="P:pectin catabolic process"/>
    <property type="evidence" value="ECO:0007669"/>
    <property type="project" value="TreeGrafter"/>
</dbReference>
<evidence type="ECO:0000256" key="11">
    <source>
        <dbReference type="SAM" id="SignalP"/>
    </source>
</evidence>
<keyword evidence="8 10" id="KW-0456">Lyase</keyword>
<dbReference type="Proteomes" id="UP000006753">
    <property type="component" value="Unassembled WGS sequence"/>
</dbReference>
<evidence type="ECO:0000256" key="8">
    <source>
        <dbReference type="ARBA" id="ARBA00023239"/>
    </source>
</evidence>
<dbReference type="OMA" id="IHCKGAC"/>
<name>K1WZJ4_MARBU</name>
<keyword evidence="7 10" id="KW-0106">Calcium</keyword>
<reference evidence="12 13" key="1">
    <citation type="journal article" date="2012" name="BMC Genomics">
        <title>Sequencing the genome of Marssonina brunnea reveals fungus-poplar co-evolution.</title>
        <authorList>
            <person name="Zhu S."/>
            <person name="Cao Y.-Z."/>
            <person name="Jiang C."/>
            <person name="Tan B.-Y."/>
            <person name="Wang Z."/>
            <person name="Feng S."/>
            <person name="Zhang L."/>
            <person name="Su X.-H."/>
            <person name="Brejova B."/>
            <person name="Vinar T."/>
            <person name="Xu M."/>
            <person name="Wang M.-X."/>
            <person name="Zhang S.-G."/>
            <person name="Huang M.-R."/>
            <person name="Wu R."/>
            <person name="Zhou Y."/>
        </authorList>
    </citation>
    <scope>NUCLEOTIDE SEQUENCE [LARGE SCALE GENOMIC DNA]</scope>
    <source>
        <strain evidence="12 13">MB_m1</strain>
    </source>
</reference>
<dbReference type="EMBL" id="JH921434">
    <property type="protein sequence ID" value="EKD18072.1"/>
    <property type="molecule type" value="Genomic_DNA"/>
</dbReference>
<sequence length="247" mass="26336">MQLIALLLTAAVALGCAPPLELEFPERNGDIISLDEPQTIEGEVDMNYKEYDRGRPCNTDEDLKSNEAVFILEDGAILSNVIIGSDQLEGIHCKGACTLINVWFRDVCEDAVSMLGKGDVFVEGGGANAAIDKVFQHNGRGTVTIKDFTITNAGTVYRGCGNCTNNGGPRSVIFIGLRAHNVTDALAGINVNYGDTATIFDSCGSDINNICQEWKGVNKSEGIPSARLDSKGSCLGEQGKLDELPTC</sequence>
<feature type="signal peptide" evidence="11">
    <location>
        <begin position="1"/>
        <end position="15"/>
    </location>
</feature>
<dbReference type="EC" id="4.2.2.2" evidence="10"/>
<dbReference type="OrthoDB" id="441042at2759"/>
<comment type="cofactor">
    <cofactor evidence="2 10">
        <name>Ca(2+)</name>
        <dbReference type="ChEBI" id="CHEBI:29108"/>
    </cofactor>
</comment>
<comment type="function">
    <text evidence="9 10">Pectinolytic enzyme consist of four classes of enzymes: pectin lyase, polygalacturonase, pectin methylesterase and rhamnogalacturonase. Among pectinolytic enzymes, pectin lyase is the most important in depolymerization of pectin, since it cleaves internal glycosidic bonds of highly methylated pectins. Favors pectate, the anion, over pectin, the methyl ester.</text>
</comment>
<dbReference type="PANTHER" id="PTHR33407:SF9">
    <property type="entry name" value="PECTATE LYASE F-RELATED"/>
    <property type="match status" value="1"/>
</dbReference>